<evidence type="ECO:0000256" key="1">
    <source>
        <dbReference type="ARBA" id="ARBA00006642"/>
    </source>
</evidence>
<proteinExistence type="inferred from homology"/>
<comment type="pathway">
    <text evidence="9">Amino-acid biosynthesis; L-lysine biosynthesis via DAP pathway; (S)-tetrahydrodipicolinate from L-aspartate: step 4/4.</text>
</comment>
<comment type="similarity">
    <text evidence="1 9">Belongs to the DapB family.</text>
</comment>
<feature type="active site" description="Proton donor" evidence="9">
    <location>
        <position position="146"/>
    </location>
</feature>
<dbReference type="InterPro" id="IPR023940">
    <property type="entry name" value="DHDPR_bac"/>
</dbReference>
<dbReference type="InterPro" id="IPR000846">
    <property type="entry name" value="DapB_N"/>
</dbReference>
<dbReference type="HAMAP" id="MF_00102">
    <property type="entry name" value="DapB"/>
    <property type="match status" value="1"/>
</dbReference>
<reference evidence="13" key="1">
    <citation type="journal article" date="2021" name="PeerJ">
        <title>Extensive microbial diversity within the chicken gut microbiome revealed by metagenomics and culture.</title>
        <authorList>
            <person name="Gilroy R."/>
            <person name="Ravi A."/>
            <person name="Getino M."/>
            <person name="Pursley I."/>
            <person name="Horton D.L."/>
            <person name="Alikhan N.F."/>
            <person name="Baker D."/>
            <person name="Gharbi K."/>
            <person name="Hall N."/>
            <person name="Watson M."/>
            <person name="Adriaenssens E.M."/>
            <person name="Foster-Nyarko E."/>
            <person name="Jarju S."/>
            <person name="Secka A."/>
            <person name="Antonio M."/>
            <person name="Oren A."/>
            <person name="Chaudhuri R.R."/>
            <person name="La Ragione R."/>
            <person name="Hildebrand F."/>
            <person name="Pallen M.J."/>
        </authorList>
    </citation>
    <scope>NUCLEOTIDE SEQUENCE</scope>
    <source>
        <strain evidence="13">150</strain>
    </source>
</reference>
<dbReference type="InterPro" id="IPR036291">
    <property type="entry name" value="NAD(P)-bd_dom_sf"/>
</dbReference>
<dbReference type="EC" id="1.17.1.8" evidence="9 10"/>
<evidence type="ECO:0000313" key="13">
    <source>
        <dbReference type="EMBL" id="MCC9274264.1"/>
    </source>
</evidence>
<dbReference type="CDD" id="cd02274">
    <property type="entry name" value="DHDPR_N"/>
    <property type="match status" value="1"/>
</dbReference>
<keyword evidence="3 9" id="KW-0028">Amino-acid biosynthesis</keyword>
<evidence type="ECO:0000256" key="7">
    <source>
        <dbReference type="ARBA" id="ARBA00023027"/>
    </source>
</evidence>
<evidence type="ECO:0000256" key="3">
    <source>
        <dbReference type="ARBA" id="ARBA00022605"/>
    </source>
</evidence>
<dbReference type="GO" id="GO:0008839">
    <property type="term" value="F:4-hydroxy-tetrahydrodipicolinate reductase"/>
    <property type="evidence" value="ECO:0007669"/>
    <property type="project" value="UniProtKB-UniRule"/>
</dbReference>
<dbReference type="InterPro" id="IPR022664">
    <property type="entry name" value="DapB_N_CS"/>
</dbReference>
<gene>
    <name evidence="9 13" type="primary">dapB</name>
    <name evidence="13" type="ORF">K8V42_08260</name>
</gene>
<evidence type="ECO:0000256" key="10">
    <source>
        <dbReference type="NCBIfam" id="TIGR00036"/>
    </source>
</evidence>
<comment type="catalytic activity">
    <reaction evidence="9">
        <text>(S)-2,3,4,5-tetrahydrodipicolinate + NAD(+) + H2O = (2S,4S)-4-hydroxy-2,3,4,5-tetrahydrodipicolinate + NADH + H(+)</text>
        <dbReference type="Rhea" id="RHEA:35323"/>
        <dbReference type="ChEBI" id="CHEBI:15377"/>
        <dbReference type="ChEBI" id="CHEBI:15378"/>
        <dbReference type="ChEBI" id="CHEBI:16845"/>
        <dbReference type="ChEBI" id="CHEBI:57540"/>
        <dbReference type="ChEBI" id="CHEBI:57945"/>
        <dbReference type="ChEBI" id="CHEBI:67139"/>
        <dbReference type="EC" id="1.17.1.8"/>
    </reaction>
</comment>
<protein>
    <recommendedName>
        <fullName evidence="9 10">4-hydroxy-tetrahydrodipicolinate reductase</fullName>
        <shortName evidence="9">HTPA reductase</shortName>
        <ecNumber evidence="9 10">1.17.1.8</ecNumber>
    </recommendedName>
</protein>
<keyword evidence="2 9" id="KW-0963">Cytoplasm</keyword>
<dbReference type="GO" id="GO:0016726">
    <property type="term" value="F:oxidoreductase activity, acting on CH or CH2 groups, NAD or NADP as acceptor"/>
    <property type="evidence" value="ECO:0007669"/>
    <property type="project" value="UniProtKB-UniRule"/>
</dbReference>
<dbReference type="PROSITE" id="PS01298">
    <property type="entry name" value="DAPB"/>
    <property type="match status" value="1"/>
</dbReference>
<feature type="binding site" evidence="9">
    <location>
        <begin position="8"/>
        <end position="13"/>
    </location>
    <ligand>
        <name>NAD(+)</name>
        <dbReference type="ChEBI" id="CHEBI:57540"/>
    </ligand>
</feature>
<keyword evidence="4 9" id="KW-0521">NADP</keyword>
<keyword evidence="7 9" id="KW-0520">NAD</keyword>
<feature type="binding site" evidence="9">
    <location>
        <position position="143"/>
    </location>
    <ligand>
        <name>(S)-2,3,4,5-tetrahydrodipicolinate</name>
        <dbReference type="ChEBI" id="CHEBI:16845"/>
    </ligand>
</feature>
<comment type="catalytic activity">
    <reaction evidence="9">
        <text>(S)-2,3,4,5-tetrahydrodipicolinate + NADP(+) + H2O = (2S,4S)-4-hydroxy-2,3,4,5-tetrahydrodipicolinate + NADPH + H(+)</text>
        <dbReference type="Rhea" id="RHEA:35331"/>
        <dbReference type="ChEBI" id="CHEBI:15377"/>
        <dbReference type="ChEBI" id="CHEBI:15378"/>
        <dbReference type="ChEBI" id="CHEBI:16845"/>
        <dbReference type="ChEBI" id="CHEBI:57783"/>
        <dbReference type="ChEBI" id="CHEBI:58349"/>
        <dbReference type="ChEBI" id="CHEBI:67139"/>
        <dbReference type="EC" id="1.17.1.8"/>
    </reaction>
</comment>
<feature type="domain" description="Dihydrodipicolinate reductase N-terminal" evidence="11">
    <location>
        <begin position="3"/>
        <end position="112"/>
    </location>
</feature>
<keyword evidence="6 9" id="KW-0560">Oxidoreductase</keyword>
<comment type="subcellular location">
    <subcellularLocation>
        <location evidence="9">Cytoplasm</location>
    </subcellularLocation>
</comment>
<evidence type="ECO:0000256" key="5">
    <source>
        <dbReference type="ARBA" id="ARBA00022915"/>
    </source>
</evidence>
<feature type="binding site" evidence="9">
    <location>
        <begin position="85"/>
        <end position="87"/>
    </location>
    <ligand>
        <name>NAD(+)</name>
        <dbReference type="ChEBI" id="CHEBI:57540"/>
    </ligand>
</feature>
<dbReference type="PANTHER" id="PTHR20836">
    <property type="entry name" value="DIHYDRODIPICOLINATE REDUCTASE"/>
    <property type="match status" value="1"/>
</dbReference>
<comment type="caution">
    <text evidence="13">The sequence shown here is derived from an EMBL/GenBank/DDBJ whole genome shotgun (WGS) entry which is preliminary data.</text>
</comment>
<dbReference type="GO" id="GO:0019877">
    <property type="term" value="P:diaminopimelate biosynthetic process"/>
    <property type="evidence" value="ECO:0007669"/>
    <property type="project" value="UniProtKB-UniRule"/>
</dbReference>
<evidence type="ECO:0000256" key="4">
    <source>
        <dbReference type="ARBA" id="ARBA00022857"/>
    </source>
</evidence>
<feature type="domain" description="Dihydrodipicolinate reductase C-terminal" evidence="12">
    <location>
        <begin position="115"/>
        <end position="249"/>
    </location>
</feature>
<dbReference type="AlphaFoldDB" id="A0A9E4A298"/>
<evidence type="ECO:0000256" key="2">
    <source>
        <dbReference type="ARBA" id="ARBA00022490"/>
    </source>
</evidence>
<evidence type="ECO:0000256" key="8">
    <source>
        <dbReference type="ARBA" id="ARBA00023154"/>
    </source>
</evidence>
<dbReference type="GO" id="GO:0005829">
    <property type="term" value="C:cytosol"/>
    <property type="evidence" value="ECO:0007669"/>
    <property type="project" value="TreeGrafter"/>
</dbReference>
<keyword evidence="8 9" id="KW-0457">Lysine biosynthesis</keyword>
<feature type="active site" description="Proton donor/acceptor" evidence="9">
    <location>
        <position position="142"/>
    </location>
</feature>
<name>A0A9E4A298_9ENTE</name>
<dbReference type="SUPFAM" id="SSF51735">
    <property type="entry name" value="NAD(P)-binding Rossmann-fold domains"/>
    <property type="match status" value="1"/>
</dbReference>
<dbReference type="PANTHER" id="PTHR20836:SF7">
    <property type="entry name" value="4-HYDROXY-TETRAHYDRODIPICOLINATE REDUCTASE"/>
    <property type="match status" value="1"/>
</dbReference>
<dbReference type="GO" id="GO:0051287">
    <property type="term" value="F:NAD binding"/>
    <property type="evidence" value="ECO:0007669"/>
    <property type="project" value="UniProtKB-UniRule"/>
</dbReference>
<keyword evidence="5 9" id="KW-0220">Diaminopimelate biosynthesis</keyword>
<dbReference type="GO" id="GO:0009089">
    <property type="term" value="P:lysine biosynthetic process via diaminopimelate"/>
    <property type="evidence" value="ECO:0007669"/>
    <property type="project" value="UniProtKB-UniRule"/>
</dbReference>
<dbReference type="NCBIfam" id="TIGR00036">
    <property type="entry name" value="dapB"/>
    <property type="match status" value="1"/>
</dbReference>
<evidence type="ECO:0000259" key="11">
    <source>
        <dbReference type="Pfam" id="PF01113"/>
    </source>
</evidence>
<comment type="caution">
    <text evidence="9">Lacks conserved residue(s) required for the propagation of feature annotation.</text>
</comment>
<evidence type="ECO:0000256" key="9">
    <source>
        <dbReference type="HAMAP-Rule" id="MF_00102"/>
    </source>
</evidence>
<dbReference type="Gene3D" id="3.40.50.720">
    <property type="entry name" value="NAD(P)-binding Rossmann-like Domain"/>
    <property type="match status" value="1"/>
</dbReference>
<dbReference type="PIRSF" id="PIRSF000161">
    <property type="entry name" value="DHPR"/>
    <property type="match status" value="1"/>
</dbReference>
<sequence>MKKVLLIGCNGQMGRVVQAAIQQHSQLELVAGIDRHPGETGAFPIYQELTDVQEKIDLVIDFSHHSMTNQVVDYCVSQQLPVVIATTGLSAEMIARIKEAGTEIPVFYSANMSLGVNALIKALQSIAPILEEDFQIEIIEKHHRNKKDAPSGTALLLADSINDVLAHKKDYIHGRTGNENENAMSEIGIHAVRGGSIPGEHTVIFAGEDELIELKHTALSRTIFANGALKAGLFLVDQPEGFYSMNELLSETLVS</sequence>
<comment type="function">
    <text evidence="9">Catalyzes the conversion of 4-hydroxy-tetrahydrodipicolinate (HTPA) to tetrahydrodipicolinate.</text>
</comment>
<dbReference type="Pfam" id="PF01113">
    <property type="entry name" value="DapB_N"/>
    <property type="match status" value="1"/>
</dbReference>
<evidence type="ECO:0000259" key="12">
    <source>
        <dbReference type="Pfam" id="PF05173"/>
    </source>
</evidence>
<comment type="caution">
    <text evidence="9">Was originally thought to be a dihydrodipicolinate reductase (DHDPR), catalyzing the conversion of dihydrodipicolinate to tetrahydrodipicolinate. However, it was shown in E.coli that the substrate of the enzymatic reaction is not dihydrodipicolinate (DHDP) but in fact (2S,4S)-4-hydroxy-2,3,4,5-tetrahydrodipicolinic acid (HTPA), the product released by the DapA-catalyzed reaction.</text>
</comment>
<accession>A0A9E4A298</accession>
<dbReference type="Proteomes" id="UP000813384">
    <property type="component" value="Unassembled WGS sequence"/>
</dbReference>
<dbReference type="GO" id="GO:0050661">
    <property type="term" value="F:NADP binding"/>
    <property type="evidence" value="ECO:0007669"/>
    <property type="project" value="UniProtKB-UniRule"/>
</dbReference>
<dbReference type="InterPro" id="IPR022663">
    <property type="entry name" value="DapB_C"/>
</dbReference>
<dbReference type="FunFam" id="3.30.360.10:FF:000009">
    <property type="entry name" value="4-hydroxy-tetrahydrodipicolinate reductase"/>
    <property type="match status" value="1"/>
</dbReference>
<evidence type="ECO:0000313" key="14">
    <source>
        <dbReference type="Proteomes" id="UP000813384"/>
    </source>
</evidence>
<organism evidence="13 14">
    <name type="scientific">Enterococcus aquimarinus</name>
    <dbReference type="NCBI Taxonomy" id="328396"/>
    <lineage>
        <taxon>Bacteria</taxon>
        <taxon>Bacillati</taxon>
        <taxon>Bacillota</taxon>
        <taxon>Bacilli</taxon>
        <taxon>Lactobacillales</taxon>
        <taxon>Enterococcaceae</taxon>
        <taxon>Enterococcus</taxon>
    </lineage>
</organism>
<dbReference type="EMBL" id="JAJJVO010000123">
    <property type="protein sequence ID" value="MCC9274264.1"/>
    <property type="molecule type" value="Genomic_DNA"/>
</dbReference>
<dbReference type="Pfam" id="PF05173">
    <property type="entry name" value="DapB_C"/>
    <property type="match status" value="1"/>
</dbReference>
<comment type="subunit">
    <text evidence="9">Homotetramer.</text>
</comment>
<reference evidence="13" key="2">
    <citation type="submission" date="2021-11" db="EMBL/GenBank/DDBJ databases">
        <authorList>
            <person name="Gilroy R."/>
        </authorList>
    </citation>
    <scope>NUCLEOTIDE SEQUENCE</scope>
    <source>
        <strain evidence="13">150</strain>
    </source>
</reference>
<evidence type="ECO:0000256" key="6">
    <source>
        <dbReference type="ARBA" id="ARBA00023002"/>
    </source>
</evidence>
<feature type="binding site" evidence="9">
    <location>
        <begin position="152"/>
        <end position="153"/>
    </location>
    <ligand>
        <name>(S)-2,3,4,5-tetrahydrodipicolinate</name>
        <dbReference type="ChEBI" id="CHEBI:16845"/>
    </ligand>
</feature>
<dbReference type="Gene3D" id="3.30.360.10">
    <property type="entry name" value="Dihydrodipicolinate Reductase, domain 2"/>
    <property type="match status" value="1"/>
</dbReference>
<feature type="binding site" evidence="9">
    <location>
        <begin position="109"/>
        <end position="112"/>
    </location>
    <ligand>
        <name>NAD(+)</name>
        <dbReference type="ChEBI" id="CHEBI:57540"/>
    </ligand>
</feature>
<dbReference type="SUPFAM" id="SSF55347">
    <property type="entry name" value="Glyceraldehyde-3-phosphate dehydrogenase-like, C-terminal domain"/>
    <property type="match status" value="1"/>
</dbReference>